<reference evidence="2" key="1">
    <citation type="submission" date="2023-01" db="EMBL/GenBank/DDBJ databases">
        <title>Human gut microbiome strain richness.</title>
        <authorList>
            <person name="Chen-Liaw A."/>
        </authorList>
    </citation>
    <scope>NUCLEOTIDE SEQUENCE</scope>
    <source>
        <strain evidence="2">1001217st2_G6_1001217B_191108</strain>
    </source>
</reference>
<organism evidence="2 3">
    <name type="scientific">Thomasclavelia ramosa</name>
    <dbReference type="NCBI Taxonomy" id="1547"/>
    <lineage>
        <taxon>Bacteria</taxon>
        <taxon>Bacillati</taxon>
        <taxon>Bacillota</taxon>
        <taxon>Erysipelotrichia</taxon>
        <taxon>Erysipelotrichales</taxon>
        <taxon>Coprobacillaceae</taxon>
        <taxon>Thomasclavelia</taxon>
    </lineage>
</organism>
<protein>
    <submittedName>
        <fullName evidence="2">Uncharacterized protein</fullName>
    </submittedName>
</protein>
<name>A0AB35IMW1_9FIRM</name>
<comment type="caution">
    <text evidence="2">The sequence shown here is derived from an EMBL/GenBank/DDBJ whole genome shotgun (WGS) entry which is preliminary data.</text>
</comment>
<dbReference type="EMBL" id="JAQLKE010000059">
    <property type="protein sequence ID" value="MDB7085877.1"/>
    <property type="molecule type" value="Genomic_DNA"/>
</dbReference>
<evidence type="ECO:0000256" key="1">
    <source>
        <dbReference type="SAM" id="MobiDB-lite"/>
    </source>
</evidence>
<dbReference type="AlphaFoldDB" id="A0AB35IMW1"/>
<dbReference type="RefSeq" id="WP_195992966.1">
    <property type="nucleotide sequence ID" value="NZ_AP031443.1"/>
</dbReference>
<sequence length="52" mass="6145">MGRFYKASSGRILCIENDEKLTQEEVDRADELQQIAFPDEWKDQNPNDKKED</sequence>
<evidence type="ECO:0000313" key="2">
    <source>
        <dbReference type="EMBL" id="MDB7085877.1"/>
    </source>
</evidence>
<dbReference type="Proteomes" id="UP001211987">
    <property type="component" value="Unassembled WGS sequence"/>
</dbReference>
<accession>A0AB35IMW1</accession>
<feature type="compositionally biased region" description="Basic and acidic residues" evidence="1">
    <location>
        <begin position="39"/>
        <end position="52"/>
    </location>
</feature>
<evidence type="ECO:0000313" key="3">
    <source>
        <dbReference type="Proteomes" id="UP001211987"/>
    </source>
</evidence>
<feature type="region of interest" description="Disordered" evidence="1">
    <location>
        <begin position="32"/>
        <end position="52"/>
    </location>
</feature>
<gene>
    <name evidence="2" type="ORF">PM738_19045</name>
</gene>
<proteinExistence type="predicted"/>